<reference evidence="1 2" key="1">
    <citation type="submission" date="2021-03" db="EMBL/GenBank/DDBJ databases">
        <title>Fibrella sp. HMF5405 genome sequencing and assembly.</title>
        <authorList>
            <person name="Kang H."/>
            <person name="Kim H."/>
            <person name="Bae S."/>
            <person name="Joh K."/>
        </authorList>
    </citation>
    <scope>NUCLEOTIDE SEQUENCE [LARGE SCALE GENOMIC DNA]</scope>
    <source>
        <strain evidence="1 2">HMF5405</strain>
    </source>
</reference>
<name>A0ABS3JBV6_9BACT</name>
<dbReference type="RefSeq" id="WP_207326875.1">
    <property type="nucleotide sequence ID" value="NZ_JAFMYW010000001.1"/>
</dbReference>
<dbReference type="PROSITE" id="PS51257">
    <property type="entry name" value="PROKAR_LIPOPROTEIN"/>
    <property type="match status" value="1"/>
</dbReference>
<accession>A0ABS3JBV6</accession>
<evidence type="ECO:0000313" key="1">
    <source>
        <dbReference type="EMBL" id="MBO0946948.1"/>
    </source>
</evidence>
<protein>
    <recommendedName>
        <fullName evidence="3">Lipoprotein</fullName>
    </recommendedName>
</protein>
<dbReference type="EMBL" id="JAFMYW010000001">
    <property type="protein sequence ID" value="MBO0946948.1"/>
    <property type="molecule type" value="Genomic_DNA"/>
</dbReference>
<keyword evidence="2" id="KW-1185">Reference proteome</keyword>
<evidence type="ECO:0000313" key="2">
    <source>
        <dbReference type="Proteomes" id="UP000664628"/>
    </source>
</evidence>
<evidence type="ECO:0008006" key="3">
    <source>
        <dbReference type="Google" id="ProtNLM"/>
    </source>
</evidence>
<proteinExistence type="predicted"/>
<comment type="caution">
    <text evidence="1">The sequence shown here is derived from an EMBL/GenBank/DDBJ whole genome shotgun (WGS) entry which is preliminary data.</text>
</comment>
<dbReference type="Proteomes" id="UP000664628">
    <property type="component" value="Unassembled WGS sequence"/>
</dbReference>
<gene>
    <name evidence="1" type="ORF">J2I46_00025</name>
</gene>
<organism evidence="1 2">
    <name type="scientific">Fibrella forsythiae</name>
    <dbReference type="NCBI Taxonomy" id="2817061"/>
    <lineage>
        <taxon>Bacteria</taxon>
        <taxon>Pseudomonadati</taxon>
        <taxon>Bacteroidota</taxon>
        <taxon>Cytophagia</taxon>
        <taxon>Cytophagales</taxon>
        <taxon>Spirosomataceae</taxon>
        <taxon>Fibrella</taxon>
    </lineage>
</organism>
<sequence length="95" mass="10309">MNAKTKRYFWTVAAILTTILSICMAQLLFGCKSPKTGPAGPVTPPVDSTHLSLEKKVAMAKDTAKAAHQRTSQTKQPYENAAANYTAVRDSLLNQ</sequence>